<name>A0ABW9GAP3_9GAMM</name>
<evidence type="ECO:0000313" key="2">
    <source>
        <dbReference type="Proteomes" id="UP001629953"/>
    </source>
</evidence>
<dbReference type="InterPro" id="IPR043519">
    <property type="entry name" value="NT_sf"/>
</dbReference>
<gene>
    <name evidence="1" type="ORF">ABUE30_14770</name>
</gene>
<protein>
    <submittedName>
        <fullName evidence="1">GrpB family protein</fullName>
    </submittedName>
</protein>
<keyword evidence="2" id="KW-1185">Reference proteome</keyword>
<dbReference type="RefSeq" id="WP_408624605.1">
    <property type="nucleotide sequence ID" value="NZ_JBEQCT010000008.1"/>
</dbReference>
<dbReference type="PANTHER" id="PTHR34822:SF1">
    <property type="entry name" value="GRPB FAMILY PROTEIN"/>
    <property type="match status" value="1"/>
</dbReference>
<dbReference type="PANTHER" id="PTHR34822">
    <property type="entry name" value="GRPB DOMAIN PROTEIN (AFU_ORTHOLOGUE AFUA_1G01530)"/>
    <property type="match status" value="1"/>
</dbReference>
<dbReference type="Pfam" id="PF04229">
    <property type="entry name" value="GrpB"/>
    <property type="match status" value="1"/>
</dbReference>
<reference evidence="1 2" key="1">
    <citation type="journal article" date="2013" name="Int. J. Syst. Evol. Microbiol.">
        <title>Celerinatantimonas yamalensis sp. nov., a cold-adapted diazotrophic bacterium from a cold permafrost brine.</title>
        <authorList>
            <person name="Shcherbakova V."/>
            <person name="Chuvilskaya N."/>
            <person name="Rivkina E."/>
            <person name="Demidov N."/>
            <person name="Uchaeva V."/>
            <person name="Suetin S."/>
            <person name="Suzina N."/>
            <person name="Gilichinsky D."/>
        </authorList>
    </citation>
    <scope>NUCLEOTIDE SEQUENCE [LARGE SCALE GENOMIC DNA]</scope>
    <source>
        <strain evidence="1 2">C7</strain>
    </source>
</reference>
<proteinExistence type="predicted"/>
<dbReference type="Proteomes" id="UP001629953">
    <property type="component" value="Unassembled WGS sequence"/>
</dbReference>
<evidence type="ECO:0000313" key="1">
    <source>
        <dbReference type="EMBL" id="MFM2486310.1"/>
    </source>
</evidence>
<comment type="caution">
    <text evidence="1">The sequence shown here is derived from an EMBL/GenBank/DDBJ whole genome shotgun (WGS) entry which is preliminary data.</text>
</comment>
<dbReference type="InterPro" id="IPR007344">
    <property type="entry name" value="GrpB/CoaE"/>
</dbReference>
<accession>A0ABW9GAP3</accession>
<dbReference type="SUPFAM" id="SSF81301">
    <property type="entry name" value="Nucleotidyltransferase"/>
    <property type="match status" value="1"/>
</dbReference>
<sequence length="174" mass="20121">MSQRIIEVVDYRPEWIEMFNREEQLITAQLDASNIVAIHHIGSTSVPHLCAKPIIDILLEVEDLSLLDNQTLQMQSIGYLAKGEFGIAGRRYFQKGGVQRTHQVHAFLSGSEDMFRHLAFRDYLRAFPHIAKEYGELKQQAAVNCQNDIERYCDYKNAFVKNHEARAIAWQRSK</sequence>
<dbReference type="Gene3D" id="3.30.460.10">
    <property type="entry name" value="Beta Polymerase, domain 2"/>
    <property type="match status" value="1"/>
</dbReference>
<dbReference type="EMBL" id="JBEQCT010000008">
    <property type="protein sequence ID" value="MFM2486310.1"/>
    <property type="molecule type" value="Genomic_DNA"/>
</dbReference>
<organism evidence="1 2">
    <name type="scientific">Celerinatantimonas yamalensis</name>
    <dbReference type="NCBI Taxonomy" id="559956"/>
    <lineage>
        <taxon>Bacteria</taxon>
        <taxon>Pseudomonadati</taxon>
        <taxon>Pseudomonadota</taxon>
        <taxon>Gammaproteobacteria</taxon>
        <taxon>Celerinatantimonadaceae</taxon>
        <taxon>Celerinatantimonas</taxon>
    </lineage>
</organism>